<evidence type="ECO:0000313" key="1">
    <source>
        <dbReference type="EMBL" id="GBN14253.1"/>
    </source>
</evidence>
<dbReference type="AlphaFoldDB" id="A0A4Y2LJU3"/>
<protein>
    <submittedName>
        <fullName evidence="1">Uncharacterized protein</fullName>
    </submittedName>
</protein>
<evidence type="ECO:0000313" key="2">
    <source>
        <dbReference type="Proteomes" id="UP000499080"/>
    </source>
</evidence>
<comment type="caution">
    <text evidence="1">The sequence shown here is derived from an EMBL/GenBank/DDBJ whole genome shotgun (WGS) entry which is preliminary data.</text>
</comment>
<dbReference type="EMBL" id="BGPR01005881">
    <property type="protein sequence ID" value="GBN14253.1"/>
    <property type="molecule type" value="Genomic_DNA"/>
</dbReference>
<name>A0A4Y2LJU3_ARAVE</name>
<dbReference type="Proteomes" id="UP000499080">
    <property type="component" value="Unassembled WGS sequence"/>
</dbReference>
<accession>A0A4Y2LJU3</accession>
<sequence>MWTLEEEAFPSPSESCQLDGTSQCFLQLFAFGTPEKLEEFMNRKVSYRHPPTMEYRNLTLSIIGHFRVRDRPSLPGHKSTLGLSNKIEDFLQSSPEFLSISRILKMGTSKIAIASNSL</sequence>
<proteinExistence type="predicted"/>
<keyword evidence="2" id="KW-1185">Reference proteome</keyword>
<organism evidence="1 2">
    <name type="scientific">Araneus ventricosus</name>
    <name type="common">Orbweaver spider</name>
    <name type="synonym">Epeira ventricosa</name>
    <dbReference type="NCBI Taxonomy" id="182803"/>
    <lineage>
        <taxon>Eukaryota</taxon>
        <taxon>Metazoa</taxon>
        <taxon>Ecdysozoa</taxon>
        <taxon>Arthropoda</taxon>
        <taxon>Chelicerata</taxon>
        <taxon>Arachnida</taxon>
        <taxon>Araneae</taxon>
        <taxon>Araneomorphae</taxon>
        <taxon>Entelegynae</taxon>
        <taxon>Araneoidea</taxon>
        <taxon>Araneidae</taxon>
        <taxon>Araneus</taxon>
    </lineage>
</organism>
<reference evidence="1 2" key="1">
    <citation type="journal article" date="2019" name="Sci. Rep.">
        <title>Orb-weaving spider Araneus ventricosus genome elucidates the spidroin gene catalogue.</title>
        <authorList>
            <person name="Kono N."/>
            <person name="Nakamura H."/>
            <person name="Ohtoshi R."/>
            <person name="Moran D.A.P."/>
            <person name="Shinohara A."/>
            <person name="Yoshida Y."/>
            <person name="Fujiwara M."/>
            <person name="Mori M."/>
            <person name="Tomita M."/>
            <person name="Arakawa K."/>
        </authorList>
    </citation>
    <scope>NUCLEOTIDE SEQUENCE [LARGE SCALE GENOMIC DNA]</scope>
</reference>
<gene>
    <name evidence="1" type="ORF">AVEN_23744_1</name>
</gene>